<dbReference type="SUPFAM" id="SSF56801">
    <property type="entry name" value="Acetyl-CoA synthetase-like"/>
    <property type="match status" value="1"/>
</dbReference>
<accession>A0A9P3UZ77</accession>
<dbReference type="PANTHER" id="PTHR43767">
    <property type="entry name" value="LONG-CHAIN-FATTY-ACID--COA LIGASE"/>
    <property type="match status" value="1"/>
</dbReference>
<dbReference type="Pfam" id="PF00501">
    <property type="entry name" value="AMP-binding"/>
    <property type="match status" value="1"/>
</dbReference>
<dbReference type="InterPro" id="IPR000873">
    <property type="entry name" value="AMP-dep_synth/lig_dom"/>
</dbReference>
<dbReference type="Pfam" id="PF13193">
    <property type="entry name" value="AMP-binding_C"/>
    <property type="match status" value="1"/>
</dbReference>
<sequence>MATLAGVLATNAGRCPARPALIFGDRKLSYREVDAKVNQTARALATTGLRKGDRMVLMSANSDSFYLASYAAWRLGALVVPANPAATAAELQYLLDDSQAAVLVFGPTAAEAAGRCAAAPSLVYPPIALDPELARLAAAQPDTAPDVEVSESDDAAILYTSGTTGRPKGALFDHHRVLWVGLNAAAVLGLRDGDRVLHVAPMYHAADLTILVVGGTQLGATHVILPAFSPDAVLDALEKHSVNAFFGVPTMYQLLLRHPELATRDLSAWRVGLFGAAPMPASAVQEALEALPHLELIQACGQTEGGPGGIYSSAQEVRERPDASGRHALFNTEARIVDPDGNDVGPGGTGELVLRGETVMKGYWRNPEATAETIRDGWLHTGDVATIDADGYITLVDRLKDMIISGGRNIYSVEVENELAAHPAIADIAVVSREHPDYGETVVAVITPHPGHSLTLEELRSFGAERLSAYKLPRELIVRDIPRNPSGKILKHLLRADLTATDRAAATTG</sequence>
<dbReference type="InterPro" id="IPR050237">
    <property type="entry name" value="ATP-dep_AMP-bd_enzyme"/>
</dbReference>
<dbReference type="GeneID" id="83629044"/>
<organism evidence="4 5">
    <name type="scientific">Mycobacterium kiyosense</name>
    <dbReference type="NCBI Taxonomy" id="2871094"/>
    <lineage>
        <taxon>Bacteria</taxon>
        <taxon>Bacillati</taxon>
        <taxon>Actinomycetota</taxon>
        <taxon>Actinomycetes</taxon>
        <taxon>Mycobacteriales</taxon>
        <taxon>Mycobacteriaceae</taxon>
        <taxon>Mycobacterium</taxon>
    </lineage>
</organism>
<evidence type="ECO:0000259" key="2">
    <source>
        <dbReference type="Pfam" id="PF13193"/>
    </source>
</evidence>
<evidence type="ECO:0000259" key="1">
    <source>
        <dbReference type="Pfam" id="PF00501"/>
    </source>
</evidence>
<dbReference type="InterPro" id="IPR045851">
    <property type="entry name" value="AMP-bd_C_sf"/>
</dbReference>
<feature type="domain" description="AMP-binding enzyme C-terminal" evidence="2">
    <location>
        <begin position="414"/>
        <end position="488"/>
    </location>
</feature>
<protein>
    <submittedName>
        <fullName evidence="4">Acyl-CoA synthetase</fullName>
    </submittedName>
</protein>
<dbReference type="Proteomes" id="UP001165663">
    <property type="component" value="Unassembled WGS sequence"/>
</dbReference>
<comment type="caution">
    <text evidence="4">The sequence shown here is derived from an EMBL/GenBank/DDBJ whole genome shotgun (WGS) entry which is preliminary data.</text>
</comment>
<dbReference type="InterPro" id="IPR020845">
    <property type="entry name" value="AMP-binding_CS"/>
</dbReference>
<dbReference type="InterPro" id="IPR025110">
    <property type="entry name" value="AMP-bd_C"/>
</dbReference>
<dbReference type="AlphaFoldDB" id="A0A9P3UZ77"/>
<dbReference type="Proteomes" id="UP001064782">
    <property type="component" value="Unassembled WGS sequence"/>
</dbReference>
<evidence type="ECO:0000313" key="4">
    <source>
        <dbReference type="EMBL" id="GLD32429.1"/>
    </source>
</evidence>
<dbReference type="PANTHER" id="PTHR43767:SF1">
    <property type="entry name" value="NONRIBOSOMAL PEPTIDE SYNTHASE PES1 (EUROFUNG)-RELATED"/>
    <property type="match status" value="1"/>
</dbReference>
<dbReference type="EMBL" id="BRZI01000043">
    <property type="protein sequence ID" value="GLD32429.1"/>
    <property type="molecule type" value="Genomic_DNA"/>
</dbReference>
<dbReference type="GO" id="GO:0016878">
    <property type="term" value="F:acid-thiol ligase activity"/>
    <property type="evidence" value="ECO:0007669"/>
    <property type="project" value="UniProtKB-ARBA"/>
</dbReference>
<reference evidence="4" key="1">
    <citation type="submission" date="2022-08" db="EMBL/GenBank/DDBJ databases">
        <title>Mycobacterium kiyosense sp. nov., scotochromogenic slow-glowing species isolated from respiratory specimens.</title>
        <authorList>
            <person name="Fukano H."/>
            <person name="Kazumi Y."/>
            <person name="Sakagami N."/>
            <person name="Ato M."/>
            <person name="Mitarai S."/>
            <person name="Hoshino Y."/>
        </authorList>
    </citation>
    <scope>NUCLEOTIDE SEQUENCE</scope>
    <source>
        <strain evidence="4">1413</strain>
        <strain evidence="3">SRL2020-028</strain>
    </source>
</reference>
<proteinExistence type="predicted"/>
<evidence type="ECO:0000313" key="5">
    <source>
        <dbReference type="Proteomes" id="UP001064782"/>
    </source>
</evidence>
<dbReference type="Gene3D" id="3.40.50.12780">
    <property type="entry name" value="N-terminal domain of ligase-like"/>
    <property type="match status" value="1"/>
</dbReference>
<dbReference type="PROSITE" id="PS00455">
    <property type="entry name" value="AMP_BINDING"/>
    <property type="match status" value="1"/>
</dbReference>
<name>A0A9P3UZ77_9MYCO</name>
<dbReference type="RefSeq" id="WP_238304661.1">
    <property type="nucleotide sequence ID" value="NZ_BRXE01000044.1"/>
</dbReference>
<evidence type="ECO:0000313" key="3">
    <source>
        <dbReference type="EMBL" id="GLB84237.1"/>
    </source>
</evidence>
<gene>
    <name evidence="4" type="ORF">Mkiyose1413_43120</name>
    <name evidence="3" type="ORF">SRL2020028_34930</name>
</gene>
<keyword evidence="5" id="KW-1185">Reference proteome</keyword>
<dbReference type="InterPro" id="IPR042099">
    <property type="entry name" value="ANL_N_sf"/>
</dbReference>
<dbReference type="Gene3D" id="3.30.300.30">
    <property type="match status" value="1"/>
</dbReference>
<feature type="domain" description="AMP-dependent synthetase/ligase" evidence="1">
    <location>
        <begin position="9"/>
        <end position="364"/>
    </location>
</feature>
<dbReference type="EMBL" id="BRXE01000044">
    <property type="protein sequence ID" value="GLB84237.1"/>
    <property type="molecule type" value="Genomic_DNA"/>
</dbReference>